<dbReference type="InterPro" id="IPR004838">
    <property type="entry name" value="NHTrfase_class1_PyrdxlP-BS"/>
</dbReference>
<evidence type="ECO:0000256" key="1">
    <source>
        <dbReference type="ARBA" id="ARBA00001933"/>
    </source>
</evidence>
<dbReference type="GO" id="GO:0009236">
    <property type="term" value="P:cobalamin biosynthetic process"/>
    <property type="evidence" value="ECO:0007669"/>
    <property type="project" value="UniProtKB-UniPathway"/>
</dbReference>
<dbReference type="eggNOG" id="COG0079">
    <property type="taxonomic scope" value="Bacteria"/>
</dbReference>
<keyword evidence="5" id="KW-0169">Cobalamin biosynthesis</keyword>
<evidence type="ECO:0000256" key="7">
    <source>
        <dbReference type="ARBA" id="ARBA00023239"/>
    </source>
</evidence>
<dbReference type="PATRIC" id="fig|765912.4.peg.3335"/>
<dbReference type="InterPro" id="IPR015424">
    <property type="entry name" value="PyrdxlP-dep_Trfase"/>
</dbReference>
<evidence type="ECO:0000259" key="10">
    <source>
        <dbReference type="Pfam" id="PF00155"/>
    </source>
</evidence>
<evidence type="ECO:0000313" key="12">
    <source>
        <dbReference type="Proteomes" id="UP000010816"/>
    </source>
</evidence>
<dbReference type="SUPFAM" id="SSF53383">
    <property type="entry name" value="PLP-dependent transferases"/>
    <property type="match status" value="1"/>
</dbReference>
<dbReference type="InterPro" id="IPR015422">
    <property type="entry name" value="PyrdxlP-dep_Trfase_small"/>
</dbReference>
<dbReference type="PANTHER" id="PTHR42885">
    <property type="entry name" value="HISTIDINOL-PHOSPHATE AMINOTRANSFERASE-RELATED"/>
    <property type="match status" value="1"/>
</dbReference>
<feature type="domain" description="Aminotransferase class I/classII large" evidence="10">
    <location>
        <begin position="60"/>
        <end position="308"/>
    </location>
</feature>
<keyword evidence="6" id="KW-0663">Pyridoxal phosphate</keyword>
<dbReference type="CDD" id="cd00609">
    <property type="entry name" value="AAT_like"/>
    <property type="match status" value="1"/>
</dbReference>
<comment type="catalytic activity">
    <reaction evidence="9">
        <text>O-phospho-L-threonine + H(+) = (R)-1-aminopropan-2-yl phosphate + CO2</text>
        <dbReference type="Rhea" id="RHEA:11492"/>
        <dbReference type="ChEBI" id="CHEBI:15378"/>
        <dbReference type="ChEBI" id="CHEBI:16526"/>
        <dbReference type="ChEBI" id="CHEBI:58563"/>
        <dbReference type="ChEBI" id="CHEBI:58675"/>
        <dbReference type="EC" id="4.1.1.81"/>
    </reaction>
</comment>
<dbReference type="Gene3D" id="3.90.1150.10">
    <property type="entry name" value="Aspartate Aminotransferase, domain 1"/>
    <property type="match status" value="1"/>
</dbReference>
<organism evidence="11 12">
    <name type="scientific">Thioflavicoccus mobilis 8321</name>
    <dbReference type="NCBI Taxonomy" id="765912"/>
    <lineage>
        <taxon>Bacteria</taxon>
        <taxon>Pseudomonadati</taxon>
        <taxon>Pseudomonadota</taxon>
        <taxon>Gammaproteobacteria</taxon>
        <taxon>Chromatiales</taxon>
        <taxon>Chromatiaceae</taxon>
        <taxon>Thioflavicoccus</taxon>
    </lineage>
</organism>
<accession>L0GZ98</accession>
<evidence type="ECO:0000313" key="11">
    <source>
        <dbReference type="EMBL" id="AGA92073.1"/>
    </source>
</evidence>
<reference evidence="11 12" key="1">
    <citation type="submission" date="2011-09" db="EMBL/GenBank/DDBJ databases">
        <title>Complete sequence of chromosome of Thioflavicoccus mobilis 8321.</title>
        <authorList>
            <consortium name="US DOE Joint Genome Institute"/>
            <person name="Lucas S."/>
            <person name="Han J."/>
            <person name="Lapidus A."/>
            <person name="Cheng J.-F."/>
            <person name="Goodwin L."/>
            <person name="Pitluck S."/>
            <person name="Peters L."/>
            <person name="Ovchinnikova G."/>
            <person name="Lu M."/>
            <person name="Detter J.C."/>
            <person name="Han C."/>
            <person name="Tapia R."/>
            <person name="Land M."/>
            <person name="Hauser L."/>
            <person name="Kyrpides N."/>
            <person name="Ivanova N."/>
            <person name="Pagani I."/>
            <person name="Vogl K."/>
            <person name="Liu Z."/>
            <person name="Imhoff J."/>
            <person name="Thiel V."/>
            <person name="Frigaard N.-U."/>
            <person name="Bryant D."/>
            <person name="Woyke T."/>
        </authorList>
    </citation>
    <scope>NUCLEOTIDE SEQUENCE [LARGE SCALE GENOMIC DNA]</scope>
    <source>
        <strain evidence="11 12">8321</strain>
    </source>
</reference>
<evidence type="ECO:0000256" key="8">
    <source>
        <dbReference type="ARBA" id="ARBA00029996"/>
    </source>
</evidence>
<dbReference type="Proteomes" id="UP000010816">
    <property type="component" value="Chromosome"/>
</dbReference>
<dbReference type="OrthoDB" id="9799304at2"/>
<dbReference type="GO" id="GO:0030170">
    <property type="term" value="F:pyridoxal phosphate binding"/>
    <property type="evidence" value="ECO:0007669"/>
    <property type="project" value="InterPro"/>
</dbReference>
<dbReference type="HOGENOM" id="CLU_017584_3_4_6"/>
<dbReference type="InterPro" id="IPR005860">
    <property type="entry name" value="CobD"/>
</dbReference>
<evidence type="ECO:0000256" key="4">
    <source>
        <dbReference type="ARBA" id="ARBA00012285"/>
    </source>
</evidence>
<comment type="pathway">
    <text evidence="3">Cofactor biosynthesis; adenosylcobalamin biosynthesis.</text>
</comment>
<dbReference type="RefSeq" id="WP_015282200.1">
    <property type="nucleotide sequence ID" value="NC_019940.1"/>
</dbReference>
<name>L0GZ98_9GAMM</name>
<dbReference type="PANTHER" id="PTHR42885:SF1">
    <property type="entry name" value="THREONINE-PHOSPHATE DECARBOXYLASE"/>
    <property type="match status" value="1"/>
</dbReference>
<comment type="cofactor">
    <cofactor evidence="1">
        <name>pyridoxal 5'-phosphate</name>
        <dbReference type="ChEBI" id="CHEBI:597326"/>
    </cofactor>
</comment>
<sequence>MLEHGGRLRQAAARYGIPLARWLDLSTGINPNGWPAPPPPAAIWQRLPEDDDGLEAAAHAYYGHPAPLSVAGSQAAIQALPRLRPAGHVAVLDPGYAEHAEAWRRAGHEVRPIAAERLREALPPVAVLVLIHPGNPTGARFTRDELLAWHARLAADGGWLIVDEAFIDTTPEHSLADLGPRPGLILLRSLGKFFGLAGARVGFVLAEPWLTEALRERLGPWPIAAPARWIARQALADRAWQRATRERLPVESQRLAALLARHGLPPSGGCALFQWVATPRAASLHEALARQGVLTRLFTEPASLRLGLPGDEPAWTRLETALLQASSA</sequence>
<evidence type="ECO:0000256" key="3">
    <source>
        <dbReference type="ARBA" id="ARBA00004953"/>
    </source>
</evidence>
<dbReference type="STRING" id="765912.Thimo_3405"/>
<dbReference type="EC" id="4.1.1.81" evidence="4"/>
<keyword evidence="7" id="KW-0456">Lyase</keyword>
<proteinExistence type="predicted"/>
<gene>
    <name evidence="11" type="ORF">Thimo_3405</name>
</gene>
<protein>
    <recommendedName>
        <fullName evidence="4">threonine-phosphate decarboxylase</fullName>
        <ecNumber evidence="4">4.1.1.81</ecNumber>
    </recommendedName>
    <alternativeName>
        <fullName evidence="8">L-threonine-O-3-phosphate decarboxylase</fullName>
    </alternativeName>
</protein>
<dbReference type="InterPro" id="IPR015421">
    <property type="entry name" value="PyrdxlP-dep_Trfase_major"/>
</dbReference>
<dbReference type="EMBL" id="CP003051">
    <property type="protein sequence ID" value="AGA92073.1"/>
    <property type="molecule type" value="Genomic_DNA"/>
</dbReference>
<dbReference type="AlphaFoldDB" id="L0GZ98"/>
<dbReference type="KEGG" id="tmb:Thimo_3405"/>
<dbReference type="InterPro" id="IPR004839">
    <property type="entry name" value="Aminotransferase_I/II_large"/>
</dbReference>
<keyword evidence="12" id="KW-1185">Reference proteome</keyword>
<comment type="function">
    <text evidence="2">Decarboxylates L-threonine-O-3-phosphate to yield (R)-1-amino-2-propanol O-2-phosphate, the precursor for the linkage between the nucleotide loop and the corrin ring in cobalamin.</text>
</comment>
<evidence type="ECO:0000256" key="9">
    <source>
        <dbReference type="ARBA" id="ARBA00048531"/>
    </source>
</evidence>
<dbReference type="Gene3D" id="3.40.640.10">
    <property type="entry name" value="Type I PLP-dependent aspartate aminotransferase-like (Major domain)"/>
    <property type="match status" value="1"/>
</dbReference>
<evidence type="ECO:0000256" key="2">
    <source>
        <dbReference type="ARBA" id="ARBA00003444"/>
    </source>
</evidence>
<evidence type="ECO:0000256" key="6">
    <source>
        <dbReference type="ARBA" id="ARBA00022898"/>
    </source>
</evidence>
<dbReference type="UniPathway" id="UPA00148"/>
<dbReference type="GO" id="GO:0048472">
    <property type="term" value="F:threonine-phosphate decarboxylase activity"/>
    <property type="evidence" value="ECO:0007669"/>
    <property type="project" value="UniProtKB-EC"/>
</dbReference>
<dbReference type="Pfam" id="PF00155">
    <property type="entry name" value="Aminotran_1_2"/>
    <property type="match status" value="1"/>
</dbReference>
<dbReference type="NCBIfam" id="TIGR01140">
    <property type="entry name" value="L_thr_O3P_dcar"/>
    <property type="match status" value="1"/>
</dbReference>
<evidence type="ECO:0000256" key="5">
    <source>
        <dbReference type="ARBA" id="ARBA00022573"/>
    </source>
</evidence>
<dbReference type="PROSITE" id="PS00105">
    <property type="entry name" value="AA_TRANSFER_CLASS_1"/>
    <property type="match status" value="1"/>
</dbReference>